<dbReference type="AlphaFoldDB" id="A0A0M8K8P7"/>
<dbReference type="EMBL" id="BBZA01000106">
    <property type="protein sequence ID" value="GAP63032.1"/>
    <property type="molecule type" value="Genomic_DNA"/>
</dbReference>
<dbReference type="RefSeq" id="WP_054492902.1">
    <property type="nucleotide sequence ID" value="NZ_BBZA01000106.1"/>
</dbReference>
<dbReference type="GO" id="GO:0006097">
    <property type="term" value="P:glyoxylate cycle"/>
    <property type="evidence" value="ECO:0007669"/>
    <property type="project" value="UniProtKB-KW"/>
</dbReference>
<feature type="binding site" evidence="14">
    <location>
        <position position="114"/>
    </location>
    <ligand>
        <name>D-threo-isocitrate</name>
        <dbReference type="ChEBI" id="CHEBI:15562"/>
    </ligand>
</feature>
<dbReference type="Proteomes" id="UP000050502">
    <property type="component" value="Unassembled WGS sequence"/>
</dbReference>
<evidence type="ECO:0000313" key="23">
    <source>
        <dbReference type="Proteomes" id="UP000037784"/>
    </source>
</evidence>
<evidence type="ECO:0000256" key="2">
    <source>
        <dbReference type="ARBA" id="ARBA00007769"/>
    </source>
</evidence>
<evidence type="ECO:0000256" key="3">
    <source>
        <dbReference type="ARBA" id="ARBA00011738"/>
    </source>
</evidence>
<dbReference type="Proteomes" id="UP000037784">
    <property type="component" value="Unassembled WGS sequence"/>
</dbReference>
<keyword evidence="6 19" id="KW-0329">Glyoxylate bypass</keyword>
<dbReference type="InterPro" id="IPR019818">
    <property type="entry name" value="IsoCit/isopropylmalate_DH_CS"/>
</dbReference>
<evidence type="ECO:0000256" key="12">
    <source>
        <dbReference type="ARBA" id="ARBA00023211"/>
    </source>
</evidence>
<dbReference type="PANTHER" id="PTHR43504:SF1">
    <property type="entry name" value="ISOCITRATE DEHYDROGENASE [NADP]"/>
    <property type="match status" value="1"/>
</dbReference>
<gene>
    <name evidence="21" type="ORF">ARMA_1455</name>
    <name evidence="22" type="ORF">SE16_13335</name>
</gene>
<evidence type="ECO:0000256" key="6">
    <source>
        <dbReference type="ARBA" id="ARBA00022435"/>
    </source>
</evidence>
<dbReference type="SMART" id="SM01329">
    <property type="entry name" value="Iso_dh"/>
    <property type="match status" value="1"/>
</dbReference>
<dbReference type="OrthoDB" id="9806254at2"/>
<keyword evidence="8 19" id="KW-0479">Metal-binding</keyword>
<comment type="subunit">
    <text evidence="3">Homodimer.</text>
</comment>
<feature type="modified residue" description="Phosphoserine" evidence="18">
    <location>
        <position position="112"/>
    </location>
</feature>
<feature type="binding site" evidence="15">
    <location>
        <position position="351"/>
    </location>
    <ligand>
        <name>NADP(+)</name>
        <dbReference type="ChEBI" id="CHEBI:58349"/>
    </ligand>
</feature>
<feature type="domain" description="Isopropylmalate dehydrogenase-like" evidence="20">
    <location>
        <begin position="29"/>
        <end position="411"/>
    </location>
</feature>
<evidence type="ECO:0000256" key="11">
    <source>
        <dbReference type="ARBA" id="ARBA00023002"/>
    </source>
</evidence>
<keyword evidence="9 16" id="KW-0460">Magnesium</keyword>
<comment type="caution">
    <text evidence="21">The sequence shown here is derived from an EMBL/GenBank/DDBJ whole genome shotgun (WGS) entry which is preliminary data.</text>
</comment>
<dbReference type="STRING" id="872965.SE16_13335"/>
<dbReference type="EC" id="1.1.1.42" evidence="4 19"/>
<dbReference type="InParanoid" id="A0A0M8K8P7"/>
<proteinExistence type="inferred from homology"/>
<evidence type="ECO:0000256" key="9">
    <source>
        <dbReference type="ARBA" id="ARBA00022842"/>
    </source>
</evidence>
<dbReference type="Gene3D" id="3.40.718.10">
    <property type="entry name" value="Isopropylmalate Dehydrogenase"/>
    <property type="match status" value="1"/>
</dbReference>
<evidence type="ECO:0000256" key="15">
    <source>
        <dbReference type="PIRSR" id="PIRSR604439-2"/>
    </source>
</evidence>
<dbReference type="SUPFAM" id="SSF53659">
    <property type="entry name" value="Isocitrate/Isopropylmalate dehydrogenase-like"/>
    <property type="match status" value="1"/>
</dbReference>
<dbReference type="InterPro" id="IPR004439">
    <property type="entry name" value="Isocitrate_DH_NADP_dimer_prok"/>
</dbReference>
<name>A0A0M8K8P7_9CHLR</name>
<evidence type="ECO:0000313" key="24">
    <source>
        <dbReference type="Proteomes" id="UP000050502"/>
    </source>
</evidence>
<dbReference type="InterPro" id="IPR024084">
    <property type="entry name" value="IsoPropMal-DH-like_dom"/>
</dbReference>
<protein>
    <recommendedName>
        <fullName evidence="5 19">Isocitrate dehydrogenase [NADP]</fullName>
        <ecNumber evidence="4 19">1.1.1.42</ecNumber>
    </recommendedName>
</protein>
<evidence type="ECO:0000256" key="7">
    <source>
        <dbReference type="ARBA" id="ARBA00022532"/>
    </source>
</evidence>
<feature type="modified residue" description="N6-succinyllysine" evidence="18">
    <location>
        <position position="99"/>
    </location>
</feature>
<evidence type="ECO:0000256" key="1">
    <source>
        <dbReference type="ARBA" id="ARBA00001936"/>
    </source>
</evidence>
<feature type="binding site" evidence="15">
    <location>
        <begin position="338"/>
        <end position="344"/>
    </location>
    <ligand>
        <name>NADP(+)</name>
        <dbReference type="ChEBI" id="CHEBI:58349"/>
    </ligand>
</feature>
<feature type="binding site" evidence="14">
    <location>
        <position position="152"/>
    </location>
    <ligand>
        <name>D-threo-isocitrate</name>
        <dbReference type="ChEBI" id="CHEBI:15562"/>
    </ligand>
</feature>
<evidence type="ECO:0000256" key="14">
    <source>
        <dbReference type="PIRSR" id="PIRSR604439-1"/>
    </source>
</evidence>
<comment type="similarity">
    <text evidence="2">Belongs to the isocitrate and isopropylmalate dehydrogenases family.</text>
</comment>
<evidence type="ECO:0000256" key="8">
    <source>
        <dbReference type="ARBA" id="ARBA00022723"/>
    </source>
</evidence>
<feature type="site" description="Critical for catalysis" evidence="17">
    <location>
        <position position="159"/>
    </location>
</feature>
<reference evidence="22 24" key="2">
    <citation type="submission" date="2015-07" db="EMBL/GenBank/DDBJ databases">
        <title>Whole genome sequence of Ardenticatena maritima DSM 23922.</title>
        <authorList>
            <person name="Hemp J."/>
            <person name="Ward L.M."/>
            <person name="Pace L.A."/>
            <person name="Fischer W.W."/>
        </authorList>
    </citation>
    <scope>NUCLEOTIDE SEQUENCE [LARGE SCALE GENOMIC DNA]</scope>
    <source>
        <strain evidence="22 24">110S</strain>
    </source>
</reference>
<feature type="binding site" evidence="16">
    <location>
        <position position="306"/>
    </location>
    <ligand>
        <name>Mg(2+)</name>
        <dbReference type="ChEBI" id="CHEBI:18420"/>
    </ligand>
</feature>
<feature type="site" description="Critical for catalysis" evidence="17">
    <location>
        <position position="228"/>
    </location>
</feature>
<evidence type="ECO:0000259" key="20">
    <source>
        <dbReference type="SMART" id="SM01329"/>
    </source>
</evidence>
<keyword evidence="11 21" id="KW-0560">Oxidoreductase</keyword>
<accession>A0A0M8K8P7</accession>
<comment type="catalytic activity">
    <reaction evidence="13">
        <text>D-threo-isocitrate + NADP(+) = 2-oxoglutarate + CO2 + NADPH</text>
        <dbReference type="Rhea" id="RHEA:19629"/>
        <dbReference type="ChEBI" id="CHEBI:15562"/>
        <dbReference type="ChEBI" id="CHEBI:16526"/>
        <dbReference type="ChEBI" id="CHEBI:16810"/>
        <dbReference type="ChEBI" id="CHEBI:57783"/>
        <dbReference type="ChEBI" id="CHEBI:58349"/>
        <dbReference type="EC" id="1.1.1.42"/>
    </reaction>
</comment>
<dbReference type="PANTHER" id="PTHR43504">
    <property type="entry name" value="ISOCITRATE DEHYDROGENASE [NADP]"/>
    <property type="match status" value="1"/>
</dbReference>
<evidence type="ECO:0000256" key="16">
    <source>
        <dbReference type="PIRSR" id="PIRSR604439-3"/>
    </source>
</evidence>
<feature type="binding site" evidence="15">
    <location>
        <position position="394"/>
    </location>
    <ligand>
        <name>NADP(+)</name>
        <dbReference type="ChEBI" id="CHEBI:58349"/>
    </ligand>
</feature>
<dbReference type="PATRIC" id="fig|872965.6.peg.2305"/>
<comment type="cofactor">
    <cofactor evidence="1">
        <name>Mn(2+)</name>
        <dbReference type="ChEBI" id="CHEBI:29035"/>
    </cofactor>
</comment>
<evidence type="ECO:0000256" key="5">
    <source>
        <dbReference type="ARBA" id="ARBA00019562"/>
    </source>
</evidence>
<evidence type="ECO:0000313" key="22">
    <source>
        <dbReference type="EMBL" id="KPL86309.1"/>
    </source>
</evidence>
<dbReference type="GO" id="GO:0006099">
    <property type="term" value="P:tricarboxylic acid cycle"/>
    <property type="evidence" value="ECO:0007669"/>
    <property type="project" value="UniProtKB-UniRule"/>
</dbReference>
<evidence type="ECO:0000313" key="21">
    <source>
        <dbReference type="EMBL" id="GAP63032.1"/>
    </source>
</evidence>
<keyword evidence="23" id="KW-1185">Reference proteome</keyword>
<feature type="binding site" evidence="14">
    <location>
        <position position="118"/>
    </location>
    <ligand>
        <name>D-threo-isocitrate</name>
        <dbReference type="ChEBI" id="CHEBI:15562"/>
    </ligand>
</feature>
<dbReference type="NCBIfam" id="TIGR00183">
    <property type="entry name" value="prok_nadp_idh"/>
    <property type="match status" value="1"/>
</dbReference>
<dbReference type="NCBIfam" id="NF005036">
    <property type="entry name" value="PRK06451.1"/>
    <property type="match status" value="1"/>
</dbReference>
<evidence type="ECO:0000256" key="10">
    <source>
        <dbReference type="ARBA" id="ARBA00022857"/>
    </source>
</evidence>
<evidence type="ECO:0000256" key="13">
    <source>
        <dbReference type="ARBA" id="ARBA00023554"/>
    </source>
</evidence>
<dbReference type="NCBIfam" id="NF005425">
    <property type="entry name" value="PRK07006.1"/>
    <property type="match status" value="1"/>
</dbReference>
<dbReference type="FunCoup" id="A0A0M8K8P7">
    <property type="interactions" value="323"/>
</dbReference>
<evidence type="ECO:0000256" key="19">
    <source>
        <dbReference type="RuleBase" id="RU004446"/>
    </source>
</evidence>
<feature type="binding site" evidence="14">
    <location>
        <position position="128"/>
    </location>
    <ligand>
        <name>D-threo-isocitrate</name>
        <dbReference type="ChEBI" id="CHEBI:15562"/>
    </ligand>
</feature>
<keyword evidence="12 16" id="KW-0464">Manganese</keyword>
<sequence length="415" mass="46036">MDFKTFTVPSEGERITWEGDRLVVPDKPIIPFIMGDGIGTDVTPAMQRILDAAVEKAYNGARKIVWVEVYAGERARDKTGEWLPDETLKAFEYFYVGIKGPLTTPVGGGIRSLNVAIRQRLDLYANVRPVYYIPGLPSPVKHPEKMNMVLFREATEDVYAGIEWQAGTPEAVKFLTFLRDEMGVNLDNIEATGVGVKPISEFKTKRLVRQAIRYALQRNRSSVTLVHKGNIMKFTEGAFRDWGYELAREEFGDQTITEDELWEKYNGERPAGKVVMKDRIADNMLQQLLTRTDEYDVLALPNLNGDYLSDAAAAQVGGLGIAHGANIGDRVAVFEAVHGTAPKYAGQNKVNPTALTLSGVMMLEHMGWDEAAQLVRKGIAAAIQDKVVTYDLARQMEGATKVGTAEFADAVIERM</sequence>
<evidence type="ECO:0000256" key="17">
    <source>
        <dbReference type="PIRSR" id="PIRSR604439-4"/>
    </source>
</evidence>
<feature type="binding site" evidence="14">
    <location>
        <position position="112"/>
    </location>
    <ligand>
        <name>D-threo-isocitrate</name>
        <dbReference type="ChEBI" id="CHEBI:15562"/>
    </ligand>
</feature>
<feature type="modified residue" description="N6-acetyllysine" evidence="18">
    <location>
        <position position="141"/>
    </location>
</feature>
<evidence type="ECO:0000256" key="4">
    <source>
        <dbReference type="ARBA" id="ARBA00013013"/>
    </source>
</evidence>
<dbReference type="PROSITE" id="PS00470">
    <property type="entry name" value="IDH_IMDH"/>
    <property type="match status" value="1"/>
</dbReference>
<keyword evidence="10 15" id="KW-0521">NADP</keyword>
<feature type="binding site" evidence="15">
    <location>
        <position position="103"/>
    </location>
    <ligand>
        <name>NADP(+)</name>
        <dbReference type="ChEBI" id="CHEBI:58349"/>
    </ligand>
</feature>
<dbReference type="GO" id="GO:0051287">
    <property type="term" value="F:NAD binding"/>
    <property type="evidence" value="ECO:0007669"/>
    <property type="project" value="InterPro"/>
</dbReference>
<feature type="binding site" evidence="15">
    <location>
        <position position="390"/>
    </location>
    <ligand>
        <name>NADP(+)</name>
        <dbReference type="ChEBI" id="CHEBI:58349"/>
    </ligand>
</feature>
<reference evidence="23" key="3">
    <citation type="submission" date="2015-08" db="EMBL/GenBank/DDBJ databases">
        <title>Draft Genome Sequence of a Heterotrophic Facultative Anaerobic Bacterium Ardenticatena maritima Strain 110S.</title>
        <authorList>
            <person name="Kawaichi S."/>
            <person name="Yoshida T."/>
            <person name="Sako Y."/>
            <person name="Nakamura R."/>
        </authorList>
    </citation>
    <scope>NUCLEOTIDE SEQUENCE [LARGE SCALE GENOMIC DNA]</scope>
    <source>
        <strain evidence="23">110S</strain>
    </source>
</reference>
<comment type="cofactor">
    <cofactor evidence="16">
        <name>Mg(2+)</name>
        <dbReference type="ChEBI" id="CHEBI:18420"/>
    </cofactor>
    <cofactor evidence="16">
        <name>Mn(2+)</name>
        <dbReference type="ChEBI" id="CHEBI:29035"/>
    </cofactor>
    <text evidence="16">Binds 1 Mg(2+) or Mn(2+) ion per subunit.</text>
</comment>
<dbReference type="EMBL" id="LGKN01000009">
    <property type="protein sequence ID" value="KPL86309.1"/>
    <property type="molecule type" value="Genomic_DNA"/>
</dbReference>
<dbReference type="Pfam" id="PF00180">
    <property type="entry name" value="Iso_dh"/>
    <property type="match status" value="1"/>
</dbReference>
<keyword evidence="7 19" id="KW-0816">Tricarboxylic acid cycle</keyword>
<dbReference type="GO" id="GO:0000287">
    <property type="term" value="F:magnesium ion binding"/>
    <property type="evidence" value="ECO:0007669"/>
    <property type="project" value="InterPro"/>
</dbReference>
<evidence type="ECO:0000256" key="18">
    <source>
        <dbReference type="PIRSR" id="PIRSR604439-5"/>
    </source>
</evidence>
<organism evidence="21 23">
    <name type="scientific">Ardenticatena maritima</name>
    <dbReference type="NCBI Taxonomy" id="872965"/>
    <lineage>
        <taxon>Bacteria</taxon>
        <taxon>Bacillati</taxon>
        <taxon>Chloroflexota</taxon>
        <taxon>Ardenticatenia</taxon>
        <taxon>Ardenticatenales</taxon>
        <taxon>Ardenticatenaceae</taxon>
        <taxon>Ardenticatena</taxon>
    </lineage>
</organism>
<reference evidence="21 23" key="1">
    <citation type="journal article" date="2015" name="Genome Announc.">
        <title>Draft Genome Sequence of a Heterotrophic Facultative Anaerobic Thermophilic Bacterium, Ardenticatena maritima Strain 110ST.</title>
        <authorList>
            <person name="Kawaichi S."/>
            <person name="Yoshida T."/>
            <person name="Sako Y."/>
            <person name="Nakamura R."/>
        </authorList>
    </citation>
    <scope>NUCLEOTIDE SEQUENCE [LARGE SCALE GENOMIC DNA]</scope>
    <source>
        <strain evidence="21 23">110S</strain>
    </source>
</reference>
<dbReference type="GO" id="GO:0004450">
    <property type="term" value="F:isocitrate dehydrogenase (NADP+) activity"/>
    <property type="evidence" value="ECO:0007669"/>
    <property type="project" value="UniProtKB-UniRule"/>
</dbReference>